<dbReference type="InterPro" id="IPR007325">
    <property type="entry name" value="KFase/CYL"/>
</dbReference>
<accession>A0A382YRK3</accession>
<dbReference type="EMBL" id="UINC01177711">
    <property type="protein sequence ID" value="SVD85495.1"/>
    <property type="molecule type" value="Genomic_DNA"/>
</dbReference>
<dbReference type="Gene3D" id="3.50.30.50">
    <property type="entry name" value="Putative cyclase"/>
    <property type="match status" value="1"/>
</dbReference>
<sequence>MPFSPSVTALEGHPNISMEPITTHKADGRSNTKIVFSIHTSTHIDSPQHFYSDGTTIDQMDLGIFYGKTYVCDLRQIAKPGHPLTIDDLKAGGLPNEDKLRNNRILMYADWAASRWTGPDLYKGNMYLSEET</sequence>
<evidence type="ECO:0000313" key="1">
    <source>
        <dbReference type="EMBL" id="SVD85495.1"/>
    </source>
</evidence>
<reference evidence="1" key="1">
    <citation type="submission" date="2018-05" db="EMBL/GenBank/DDBJ databases">
        <authorList>
            <person name="Lanie J.A."/>
            <person name="Ng W.-L."/>
            <person name="Kazmierczak K.M."/>
            <person name="Andrzejewski T.M."/>
            <person name="Davidsen T.M."/>
            <person name="Wayne K.J."/>
            <person name="Tettelin H."/>
            <person name="Glass J.I."/>
            <person name="Rusch D."/>
            <person name="Podicherti R."/>
            <person name="Tsui H.-C.T."/>
            <person name="Winkler M.E."/>
        </authorList>
    </citation>
    <scope>NUCLEOTIDE SEQUENCE</scope>
</reference>
<proteinExistence type="predicted"/>
<protein>
    <recommendedName>
        <fullName evidence="2">Cyclase family protein</fullName>
    </recommendedName>
</protein>
<dbReference type="SUPFAM" id="SSF102198">
    <property type="entry name" value="Putative cyclase"/>
    <property type="match status" value="1"/>
</dbReference>
<dbReference type="GO" id="GO:0004061">
    <property type="term" value="F:arylformamidase activity"/>
    <property type="evidence" value="ECO:0007669"/>
    <property type="project" value="InterPro"/>
</dbReference>
<gene>
    <name evidence="1" type="ORF">METZ01_LOCUS438349</name>
</gene>
<dbReference type="AlphaFoldDB" id="A0A382YRK3"/>
<name>A0A382YRK3_9ZZZZ</name>
<feature type="non-terminal residue" evidence="1">
    <location>
        <position position="132"/>
    </location>
</feature>
<dbReference type="Pfam" id="PF04199">
    <property type="entry name" value="Cyclase"/>
    <property type="match status" value="1"/>
</dbReference>
<dbReference type="InterPro" id="IPR037175">
    <property type="entry name" value="KFase_sf"/>
</dbReference>
<evidence type="ECO:0008006" key="2">
    <source>
        <dbReference type="Google" id="ProtNLM"/>
    </source>
</evidence>
<dbReference type="GO" id="GO:0019441">
    <property type="term" value="P:L-tryptophan catabolic process to kynurenine"/>
    <property type="evidence" value="ECO:0007669"/>
    <property type="project" value="InterPro"/>
</dbReference>
<organism evidence="1">
    <name type="scientific">marine metagenome</name>
    <dbReference type="NCBI Taxonomy" id="408172"/>
    <lineage>
        <taxon>unclassified sequences</taxon>
        <taxon>metagenomes</taxon>
        <taxon>ecological metagenomes</taxon>
    </lineage>
</organism>